<evidence type="ECO:0000313" key="2">
    <source>
        <dbReference type="Proteomes" id="UP000325902"/>
    </source>
</evidence>
<sequence>MVQPTANSAGPAGDISVREWICWEGEGPMEPTTTLVLTAPSNTFLDVRLLLPTPQTPPSELPLPNTGGPLNRLDWAFSGVSETLPPMVMPQMQLAAAHTQVPPLVPVEYGRLYDPNATGPWGSGAMTVPRKRWRHVIDSRCVAPDQKPAQDEGEMYPVAGRPEACLEIGRMERERGSGVSIGYQELWVTVEPRLVGTETGRHGVVLSLDMPERQARGIVVRVAQFCQALLMINGQIDLERWEHFVGAQGTMGEWQRVAKLGSRFLPCAWTFEDGKAMLDNVAVGSTLQDGEMMWQVQERFTW</sequence>
<name>A0A5N5DPP5_9PEZI</name>
<evidence type="ECO:0000313" key="1">
    <source>
        <dbReference type="EMBL" id="KAB2579909.1"/>
    </source>
</evidence>
<dbReference type="OrthoDB" id="4045395at2759"/>
<dbReference type="Proteomes" id="UP000325902">
    <property type="component" value="Unassembled WGS sequence"/>
</dbReference>
<protein>
    <recommendedName>
        <fullName evidence="3">Protein HRI1</fullName>
    </recommendedName>
</protein>
<gene>
    <name evidence="1" type="ORF">DBV05_g1341</name>
</gene>
<dbReference type="AlphaFoldDB" id="A0A5N5DPP5"/>
<dbReference type="EMBL" id="VCHE01000005">
    <property type="protein sequence ID" value="KAB2579909.1"/>
    <property type="molecule type" value="Genomic_DNA"/>
</dbReference>
<dbReference type="InterPro" id="IPR043047">
    <property type="entry name" value="Hri1_N_sf"/>
</dbReference>
<reference evidence="1 2" key="1">
    <citation type="journal article" date="2019" name="Sci. Rep.">
        <title>A multi-omics analysis of the grapevine pathogen Lasiodiplodia theobromae reveals that temperature affects the expression of virulence- and pathogenicity-related genes.</title>
        <authorList>
            <person name="Felix C."/>
            <person name="Meneses R."/>
            <person name="Goncalves M.F.M."/>
            <person name="Tilleman L."/>
            <person name="Duarte A.S."/>
            <person name="Jorrin-Novo J.V."/>
            <person name="Van de Peer Y."/>
            <person name="Deforce D."/>
            <person name="Van Nieuwerburgh F."/>
            <person name="Esteves A.C."/>
            <person name="Alves A."/>
        </authorList>
    </citation>
    <scope>NUCLEOTIDE SEQUENCE [LARGE SCALE GENOMIC DNA]</scope>
    <source>
        <strain evidence="1 2">LA-SOL3</strain>
    </source>
</reference>
<comment type="caution">
    <text evidence="1">The sequence shown here is derived from an EMBL/GenBank/DDBJ whole genome shotgun (WGS) entry which is preliminary data.</text>
</comment>
<organism evidence="1 2">
    <name type="scientific">Lasiodiplodia theobromae</name>
    <dbReference type="NCBI Taxonomy" id="45133"/>
    <lineage>
        <taxon>Eukaryota</taxon>
        <taxon>Fungi</taxon>
        <taxon>Dikarya</taxon>
        <taxon>Ascomycota</taxon>
        <taxon>Pezizomycotina</taxon>
        <taxon>Dothideomycetes</taxon>
        <taxon>Dothideomycetes incertae sedis</taxon>
        <taxon>Botryosphaeriales</taxon>
        <taxon>Botryosphaeriaceae</taxon>
        <taxon>Lasiodiplodia</taxon>
    </lineage>
</organism>
<dbReference type="InterPro" id="IPR031818">
    <property type="entry name" value="Hri1"/>
</dbReference>
<evidence type="ECO:0008006" key="3">
    <source>
        <dbReference type="Google" id="ProtNLM"/>
    </source>
</evidence>
<dbReference type="Gene3D" id="2.40.128.320">
    <property type="entry name" value="Protein HRI1, N-terminal domain"/>
    <property type="match status" value="2"/>
</dbReference>
<dbReference type="Pfam" id="PF16815">
    <property type="entry name" value="HRI1"/>
    <property type="match status" value="1"/>
</dbReference>
<accession>A0A5N5DPP5</accession>
<proteinExistence type="predicted"/>
<keyword evidence="2" id="KW-1185">Reference proteome</keyword>